<feature type="region of interest" description="Disordered" evidence="5">
    <location>
        <begin position="271"/>
        <end position="303"/>
    </location>
</feature>
<evidence type="ECO:0000259" key="7">
    <source>
        <dbReference type="Pfam" id="PF13886"/>
    </source>
</evidence>
<dbReference type="PANTHER" id="PTHR39469:SF1">
    <property type="entry name" value="DUF4203 DOMAIN-CONTAINING PROTEIN"/>
    <property type="match status" value="1"/>
</dbReference>
<evidence type="ECO:0000256" key="3">
    <source>
        <dbReference type="ARBA" id="ARBA00022989"/>
    </source>
</evidence>
<evidence type="ECO:0000256" key="4">
    <source>
        <dbReference type="ARBA" id="ARBA00023136"/>
    </source>
</evidence>
<evidence type="ECO:0000256" key="5">
    <source>
        <dbReference type="SAM" id="MobiDB-lite"/>
    </source>
</evidence>
<keyword evidence="3 6" id="KW-1133">Transmembrane helix</keyword>
<dbReference type="GO" id="GO:0016020">
    <property type="term" value="C:membrane"/>
    <property type="evidence" value="ECO:0007669"/>
    <property type="project" value="UniProtKB-SubCell"/>
</dbReference>
<evidence type="ECO:0000256" key="1">
    <source>
        <dbReference type="ARBA" id="ARBA00004141"/>
    </source>
</evidence>
<keyword evidence="9" id="KW-1185">Reference proteome</keyword>
<reference evidence="8" key="2">
    <citation type="submission" date="2023-06" db="EMBL/GenBank/DDBJ databases">
        <authorList>
            <consortium name="Lawrence Berkeley National Laboratory"/>
            <person name="Haridas S."/>
            <person name="Hensen N."/>
            <person name="Bonometti L."/>
            <person name="Westerberg I."/>
            <person name="Brannstrom I.O."/>
            <person name="Guillou S."/>
            <person name="Cros-Aarteil S."/>
            <person name="Calhoun S."/>
            <person name="Kuo A."/>
            <person name="Mondo S."/>
            <person name="Pangilinan J."/>
            <person name="Riley R."/>
            <person name="Labutti K."/>
            <person name="Andreopoulos B."/>
            <person name="Lipzen A."/>
            <person name="Chen C."/>
            <person name="Yanf M."/>
            <person name="Daum C."/>
            <person name="Ng V."/>
            <person name="Clum A."/>
            <person name="Steindorff A."/>
            <person name="Ohm R."/>
            <person name="Martin F."/>
            <person name="Silar P."/>
            <person name="Natvig D."/>
            <person name="Lalanne C."/>
            <person name="Gautier V."/>
            <person name="Ament-Velasquez S.L."/>
            <person name="Kruys A."/>
            <person name="Hutchinson M.I."/>
            <person name="Powell A.J."/>
            <person name="Barry K."/>
            <person name="Miller A.N."/>
            <person name="Grigoriev I.V."/>
            <person name="Debuchy R."/>
            <person name="Gladieux P."/>
            <person name="Thoren M.H."/>
            <person name="Johannesson H."/>
        </authorList>
    </citation>
    <scope>NUCLEOTIDE SEQUENCE</scope>
    <source>
        <strain evidence="8">CBS 118394</strain>
    </source>
</reference>
<dbReference type="EMBL" id="JAUEDM010000007">
    <property type="protein sequence ID" value="KAK3313415.1"/>
    <property type="molecule type" value="Genomic_DNA"/>
</dbReference>
<evidence type="ECO:0000256" key="2">
    <source>
        <dbReference type="ARBA" id="ARBA00022692"/>
    </source>
</evidence>
<evidence type="ECO:0000256" key="6">
    <source>
        <dbReference type="SAM" id="Phobius"/>
    </source>
</evidence>
<name>A0AAE0LZK2_9PEZI</name>
<keyword evidence="4 6" id="KW-0472">Membrane</keyword>
<dbReference type="InterPro" id="IPR025256">
    <property type="entry name" value="TM7S3/TM198-like_dom"/>
</dbReference>
<feature type="transmembrane region" description="Helical" evidence="6">
    <location>
        <begin position="12"/>
        <end position="33"/>
    </location>
</feature>
<evidence type="ECO:0000313" key="9">
    <source>
        <dbReference type="Proteomes" id="UP001283341"/>
    </source>
</evidence>
<feature type="transmembrane region" description="Helical" evidence="6">
    <location>
        <begin position="99"/>
        <end position="118"/>
    </location>
</feature>
<protein>
    <recommendedName>
        <fullName evidence="7">TM7S3/TM198-like domain-containing protein</fullName>
    </recommendedName>
</protein>
<feature type="compositionally biased region" description="Basic and acidic residues" evidence="5">
    <location>
        <begin position="1107"/>
        <end position="1122"/>
    </location>
</feature>
<feature type="domain" description="TM7S3/TM198-like" evidence="7">
    <location>
        <begin position="20"/>
        <end position="223"/>
    </location>
</feature>
<feature type="compositionally biased region" description="Basic and acidic residues" evidence="5">
    <location>
        <begin position="1079"/>
        <end position="1100"/>
    </location>
</feature>
<feature type="compositionally biased region" description="Low complexity" evidence="5">
    <location>
        <begin position="826"/>
        <end position="835"/>
    </location>
</feature>
<evidence type="ECO:0000313" key="8">
    <source>
        <dbReference type="EMBL" id="KAK3313415.1"/>
    </source>
</evidence>
<feature type="transmembrane region" description="Helical" evidence="6">
    <location>
        <begin position="73"/>
        <end position="92"/>
    </location>
</feature>
<feature type="transmembrane region" description="Helical" evidence="6">
    <location>
        <begin position="124"/>
        <end position="143"/>
    </location>
</feature>
<feature type="region of interest" description="Disordered" evidence="5">
    <location>
        <begin position="1079"/>
        <end position="1122"/>
    </location>
</feature>
<proteinExistence type="predicted"/>
<feature type="compositionally biased region" description="Basic and acidic residues" evidence="5">
    <location>
        <begin position="631"/>
        <end position="642"/>
    </location>
</feature>
<dbReference type="Proteomes" id="UP001283341">
    <property type="component" value="Unassembled WGS sequence"/>
</dbReference>
<keyword evidence="2 6" id="KW-0812">Transmembrane</keyword>
<feature type="region of interest" description="Disordered" evidence="5">
    <location>
        <begin position="675"/>
        <end position="772"/>
    </location>
</feature>
<comment type="caution">
    <text evidence="8">The sequence shown here is derived from an EMBL/GenBank/DDBJ whole genome shotgun (WGS) entry which is preliminary data.</text>
</comment>
<feature type="compositionally biased region" description="Polar residues" evidence="5">
    <location>
        <begin position="569"/>
        <end position="587"/>
    </location>
</feature>
<accession>A0AAE0LZK2</accession>
<organism evidence="8 9">
    <name type="scientific">Apodospora peruviana</name>
    <dbReference type="NCBI Taxonomy" id="516989"/>
    <lineage>
        <taxon>Eukaryota</taxon>
        <taxon>Fungi</taxon>
        <taxon>Dikarya</taxon>
        <taxon>Ascomycota</taxon>
        <taxon>Pezizomycotina</taxon>
        <taxon>Sordariomycetes</taxon>
        <taxon>Sordariomycetidae</taxon>
        <taxon>Sordariales</taxon>
        <taxon>Lasiosphaeriaceae</taxon>
        <taxon>Apodospora</taxon>
    </lineage>
</organism>
<feature type="compositionally biased region" description="Polar residues" evidence="5">
    <location>
        <begin position="643"/>
        <end position="652"/>
    </location>
</feature>
<dbReference type="Pfam" id="PF13886">
    <property type="entry name" value="TM7S3_TM198"/>
    <property type="match status" value="1"/>
</dbReference>
<dbReference type="PANTHER" id="PTHR39469">
    <property type="entry name" value="CHROMOSOME 1, WHOLE GENOME SHOTGUN SEQUENCE"/>
    <property type="match status" value="1"/>
</dbReference>
<gene>
    <name evidence="8" type="ORF">B0H66DRAFT_522430</name>
</gene>
<feature type="region of interest" description="Disordered" evidence="5">
    <location>
        <begin position="400"/>
        <end position="505"/>
    </location>
</feature>
<dbReference type="AlphaFoldDB" id="A0AAE0LZK2"/>
<feature type="compositionally biased region" description="Polar residues" evidence="5">
    <location>
        <begin position="615"/>
        <end position="627"/>
    </location>
</feature>
<feature type="region of interest" description="Disordered" evidence="5">
    <location>
        <begin position="815"/>
        <end position="838"/>
    </location>
</feature>
<feature type="transmembrane region" description="Helical" evidence="6">
    <location>
        <begin position="40"/>
        <end position="61"/>
    </location>
</feature>
<feature type="compositionally biased region" description="Basic and acidic residues" evidence="5">
    <location>
        <begin position="451"/>
        <end position="461"/>
    </location>
</feature>
<comment type="subcellular location">
    <subcellularLocation>
        <location evidence="1">Membrane</location>
        <topology evidence="1">Multi-pass membrane protein</topology>
    </subcellularLocation>
</comment>
<feature type="transmembrane region" description="Helical" evidence="6">
    <location>
        <begin position="150"/>
        <end position="168"/>
    </location>
</feature>
<feature type="compositionally biased region" description="Basic and acidic residues" evidence="5">
    <location>
        <begin position="293"/>
        <end position="303"/>
    </location>
</feature>
<reference evidence="8" key="1">
    <citation type="journal article" date="2023" name="Mol. Phylogenet. Evol.">
        <title>Genome-scale phylogeny and comparative genomics of the fungal order Sordariales.</title>
        <authorList>
            <person name="Hensen N."/>
            <person name="Bonometti L."/>
            <person name="Westerberg I."/>
            <person name="Brannstrom I.O."/>
            <person name="Guillou S."/>
            <person name="Cros-Aarteil S."/>
            <person name="Calhoun S."/>
            <person name="Haridas S."/>
            <person name="Kuo A."/>
            <person name="Mondo S."/>
            <person name="Pangilinan J."/>
            <person name="Riley R."/>
            <person name="LaButti K."/>
            <person name="Andreopoulos B."/>
            <person name="Lipzen A."/>
            <person name="Chen C."/>
            <person name="Yan M."/>
            <person name="Daum C."/>
            <person name="Ng V."/>
            <person name="Clum A."/>
            <person name="Steindorff A."/>
            <person name="Ohm R.A."/>
            <person name="Martin F."/>
            <person name="Silar P."/>
            <person name="Natvig D.O."/>
            <person name="Lalanne C."/>
            <person name="Gautier V."/>
            <person name="Ament-Velasquez S.L."/>
            <person name="Kruys A."/>
            <person name="Hutchinson M.I."/>
            <person name="Powell A.J."/>
            <person name="Barry K."/>
            <person name="Miller A.N."/>
            <person name="Grigoriev I.V."/>
            <person name="Debuchy R."/>
            <person name="Gladieux P."/>
            <person name="Hiltunen Thoren M."/>
            <person name="Johannesson H."/>
        </authorList>
    </citation>
    <scope>NUCLEOTIDE SEQUENCE</scope>
    <source>
        <strain evidence="8">CBS 118394</strain>
    </source>
</reference>
<feature type="region of interest" description="Disordered" evidence="5">
    <location>
        <begin position="568"/>
        <end position="652"/>
    </location>
</feature>
<sequence length="1122" mass="121141">MPADQLPLDPAITPGLAVAGVILVITGAVYTLVGIKTRWLHSFFSTAFLGSLGTSVLIVYVMNPPVSNAIQGAYVVAVTCTGLILGGLALVFKETTECLACLLGGFCFSMWLLTLQPGGIIQQTGGRIGFIAAFTLAGFGLYFTPWTRNYGMIACISFSGATVAVLGIDCFSRAGYKEFWAYLWALNDDLFPLGTETYPLTKGMRVEIAITILIFLAGIVSQLKLWRVIKDRQRRRDEERAEGERAVQTEEENIGRRVERMNARERRQWERVYGDENETTGRGSADSGVDDLNSEKRMRDSRKDSAVIVMTRRTSSQSPAETDPGGIDWATTTVPFKSTSEDMVVGPRNMAGNPTITVMAAQDDIPTIERITEVEPSPEQEKGPLGVVGSEMEANLSSPLKSAMKRESQFPDLSPSITPLPFKVPNEEEGAEEDLERSSAATFADEEDEQSEHRLRTREGGLGDSLVRKLSNGSAKLFRSLSQRSKRGKTEPRNTPMAEESQEGLVELSPVERDDLDSVAANLDALSSVTDALSVASWEAPRDLEADADLVAKHKSWEHQTRMEITEATLKSESQADGLLDSTTHTPASLREGLTPSPEADADVKGTGVVDDAIKTTSVQGNREQGASSRRHSEERSLRRMSTDSAAASLTRDNLPTGLSRVALSYRTNEWAKHLSAAEAPEPDMLQVEDGGEKTGADVASEEPVPLDVIELQKTPENAVPPPAAPRSSSAMSNYSRPPSALARNSSSQSLPGHVDGSGFLSIPTSSSTPDLQKYRAAPYRSVSVPLKGRTTGLFAQPIAEEGDGDSVRNNVISTTAIPEESPVATPTSSRGTTPSPVPVVPRELSTSMSMYPNIQPTASTLMGMRETLLRTKASAGLLSPPINAVYGHNNSTIAEGSGSESGSIHNYPMYSSGSPGAASPSPPIVDADDIPLSQRRLMIRQSSSSGNFNHKQLQGGRNRSNSALASMSNLLSPAEAVAFNSHQPIARRSTSAIPPEAVRQAQLANFRSSVQNDLMRAQSPYGATAGRDSPMLASALSLGGLRGAYANNGIAAASQLDVHRSIETQRNYLMGQKEAEMMRKETERMEAERREKEFEERMRSGALMGAHRDAMRRMQARARDG</sequence>